<comment type="caution">
    <text evidence="1">The sequence shown here is derived from an EMBL/GenBank/DDBJ whole genome shotgun (WGS) entry which is preliminary data.</text>
</comment>
<organism evidence="1 2">
    <name type="scientific">Novosphingobium fuchskuhlense</name>
    <dbReference type="NCBI Taxonomy" id="1117702"/>
    <lineage>
        <taxon>Bacteria</taxon>
        <taxon>Pseudomonadati</taxon>
        <taxon>Pseudomonadota</taxon>
        <taxon>Alphaproteobacteria</taxon>
        <taxon>Sphingomonadales</taxon>
        <taxon>Sphingomonadaceae</taxon>
        <taxon>Novosphingobium</taxon>
    </lineage>
</organism>
<dbReference type="EMBL" id="LLZS01000007">
    <property type="protein sequence ID" value="KUR71434.1"/>
    <property type="molecule type" value="Genomic_DNA"/>
</dbReference>
<reference evidence="1 2" key="1">
    <citation type="submission" date="2015-10" db="EMBL/GenBank/DDBJ databases">
        <title>Draft genome sequence of Novosphingobium fuchskuhlense DSM 25065 isolated from a surface water sample of the southwest basin of Lake Grosse Fuchskuhle.</title>
        <authorList>
            <person name="Ruckert C."/>
            <person name="Winkler A."/>
            <person name="Glaeser J."/>
            <person name="Grossart H.-P."/>
            <person name="Kalinowski J."/>
            <person name="Glaeser S."/>
        </authorList>
    </citation>
    <scope>NUCLEOTIDE SEQUENCE [LARGE SCALE GENOMIC DNA]</scope>
    <source>
        <strain evidence="1 2">FNE08-7</strain>
    </source>
</reference>
<accession>A0A124JUN8</accession>
<dbReference type="AlphaFoldDB" id="A0A124JUN8"/>
<proteinExistence type="predicted"/>
<dbReference type="RefSeq" id="WP_067911132.1">
    <property type="nucleotide sequence ID" value="NZ_KQ954245.1"/>
</dbReference>
<dbReference type="SUPFAM" id="SSF48576">
    <property type="entry name" value="Terpenoid synthases"/>
    <property type="match status" value="1"/>
</dbReference>
<dbReference type="STRING" id="1117702.AQZ52_12420"/>
<name>A0A124JUN8_9SPHN</name>
<sequence>MEQTSSDLELSPPERLAVLYAPRRLQALWEGFLLLDRRLADAAREGRDPLMIQLRLAWWRDRFEQPAAQWPLGEPLLTVLRAWDDERAALRAMVDGWEARIVGEDGGTELGKARVEAVCALGRLSGVRPDDAVRRAAAEWLGLDPPGASPPILPGGLRPLVILRGMALREAAGRPGGPVREFLAILRLGLLGR</sequence>
<evidence type="ECO:0008006" key="3">
    <source>
        <dbReference type="Google" id="ProtNLM"/>
    </source>
</evidence>
<gene>
    <name evidence="1" type="ORF">AQZ52_12420</name>
</gene>
<dbReference type="OrthoDB" id="9814909at2"/>
<dbReference type="InterPro" id="IPR008949">
    <property type="entry name" value="Isoprenoid_synthase_dom_sf"/>
</dbReference>
<keyword evidence="2" id="KW-1185">Reference proteome</keyword>
<evidence type="ECO:0000313" key="2">
    <source>
        <dbReference type="Proteomes" id="UP000058012"/>
    </source>
</evidence>
<dbReference type="Proteomes" id="UP000058012">
    <property type="component" value="Unassembled WGS sequence"/>
</dbReference>
<evidence type="ECO:0000313" key="1">
    <source>
        <dbReference type="EMBL" id="KUR71434.1"/>
    </source>
</evidence>
<protein>
    <recommendedName>
        <fullName evidence="3">Phytoene synthase</fullName>
    </recommendedName>
</protein>